<protein>
    <submittedName>
        <fullName evidence="1">Uncharacterized protein</fullName>
    </submittedName>
</protein>
<organism evidence="1 2">
    <name type="scientific">Clydaea vesicula</name>
    <dbReference type="NCBI Taxonomy" id="447962"/>
    <lineage>
        <taxon>Eukaryota</taxon>
        <taxon>Fungi</taxon>
        <taxon>Fungi incertae sedis</taxon>
        <taxon>Chytridiomycota</taxon>
        <taxon>Chytridiomycota incertae sedis</taxon>
        <taxon>Chytridiomycetes</taxon>
        <taxon>Lobulomycetales</taxon>
        <taxon>Lobulomycetaceae</taxon>
        <taxon>Clydaea</taxon>
    </lineage>
</organism>
<proteinExistence type="predicted"/>
<keyword evidence="2" id="KW-1185">Reference proteome</keyword>
<dbReference type="Proteomes" id="UP001211065">
    <property type="component" value="Unassembled WGS sequence"/>
</dbReference>
<accession>A0AAD5XT98</accession>
<dbReference type="AlphaFoldDB" id="A0AAD5XT98"/>
<reference evidence="1" key="1">
    <citation type="submission" date="2020-05" db="EMBL/GenBank/DDBJ databases">
        <title>Phylogenomic resolution of chytrid fungi.</title>
        <authorList>
            <person name="Stajich J.E."/>
            <person name="Amses K."/>
            <person name="Simmons R."/>
            <person name="Seto K."/>
            <person name="Myers J."/>
            <person name="Bonds A."/>
            <person name="Quandt C.A."/>
            <person name="Barry K."/>
            <person name="Liu P."/>
            <person name="Grigoriev I."/>
            <person name="Longcore J.E."/>
            <person name="James T.Y."/>
        </authorList>
    </citation>
    <scope>NUCLEOTIDE SEQUENCE</scope>
    <source>
        <strain evidence="1">JEL0476</strain>
    </source>
</reference>
<feature type="non-terminal residue" evidence="1">
    <location>
        <position position="85"/>
    </location>
</feature>
<dbReference type="EMBL" id="JADGJW010000852">
    <property type="protein sequence ID" value="KAJ3211156.1"/>
    <property type="molecule type" value="Genomic_DNA"/>
</dbReference>
<comment type="caution">
    <text evidence="1">The sequence shown here is derived from an EMBL/GenBank/DDBJ whole genome shotgun (WGS) entry which is preliminary data.</text>
</comment>
<evidence type="ECO:0000313" key="1">
    <source>
        <dbReference type="EMBL" id="KAJ3211156.1"/>
    </source>
</evidence>
<gene>
    <name evidence="1" type="ORF">HK099_008087</name>
</gene>
<sequence length="85" mass="9482">MPSKEVITAISVTVLATVYLIKKKLLVKTSRLNVNFTCKCKKVSINLSSNSALHITCSCEDCKSFAHRLKKFNNNILNSKTDTAY</sequence>
<name>A0AAD5XT98_9FUNG</name>
<evidence type="ECO:0000313" key="2">
    <source>
        <dbReference type="Proteomes" id="UP001211065"/>
    </source>
</evidence>